<feature type="region of interest" description="Disordered" evidence="1">
    <location>
        <begin position="300"/>
        <end position="324"/>
    </location>
</feature>
<feature type="transmembrane region" description="Helical" evidence="2">
    <location>
        <begin position="606"/>
        <end position="626"/>
    </location>
</feature>
<feature type="transmembrane region" description="Helical" evidence="2">
    <location>
        <begin position="161"/>
        <end position="180"/>
    </location>
</feature>
<evidence type="ECO:0000256" key="2">
    <source>
        <dbReference type="SAM" id="Phobius"/>
    </source>
</evidence>
<dbReference type="SUPFAM" id="SSF54001">
    <property type="entry name" value="Cysteine proteinases"/>
    <property type="match status" value="1"/>
</dbReference>
<dbReference type="PANTHER" id="PTHR42736">
    <property type="entry name" value="PROTEIN-GLUTAMINE GAMMA-GLUTAMYLTRANSFERASE"/>
    <property type="match status" value="1"/>
</dbReference>
<evidence type="ECO:0000256" key="1">
    <source>
        <dbReference type="SAM" id="MobiDB-lite"/>
    </source>
</evidence>
<organism evidence="4 5">
    <name type="scientific">Asanoa ishikariensis</name>
    <dbReference type="NCBI Taxonomy" id="137265"/>
    <lineage>
        <taxon>Bacteria</taxon>
        <taxon>Bacillati</taxon>
        <taxon>Actinomycetota</taxon>
        <taxon>Actinomycetes</taxon>
        <taxon>Micromonosporales</taxon>
        <taxon>Micromonosporaceae</taxon>
        <taxon>Asanoa</taxon>
    </lineage>
</organism>
<name>A0A1H3P5Y8_9ACTN</name>
<accession>A0A1H3P5Y8</accession>
<proteinExistence type="predicted"/>
<gene>
    <name evidence="4" type="ORF">SAMN05421684_2605</name>
</gene>
<keyword evidence="2" id="KW-0812">Transmembrane</keyword>
<dbReference type="PANTHER" id="PTHR42736:SF1">
    <property type="entry name" value="PROTEIN-GLUTAMINE GAMMA-GLUTAMYLTRANSFERASE"/>
    <property type="match status" value="1"/>
</dbReference>
<feature type="compositionally biased region" description="Low complexity" evidence="1">
    <location>
        <begin position="565"/>
        <end position="578"/>
    </location>
</feature>
<keyword evidence="5" id="KW-1185">Reference proteome</keyword>
<feature type="transmembrane region" description="Helical" evidence="2">
    <location>
        <begin position="50"/>
        <end position="69"/>
    </location>
</feature>
<dbReference type="STRING" id="137265.SAMN05421684_2605"/>
<evidence type="ECO:0000259" key="3">
    <source>
        <dbReference type="SMART" id="SM00460"/>
    </source>
</evidence>
<dbReference type="SMART" id="SM00460">
    <property type="entry name" value="TGc"/>
    <property type="match status" value="1"/>
</dbReference>
<reference evidence="5" key="1">
    <citation type="submission" date="2016-10" db="EMBL/GenBank/DDBJ databases">
        <authorList>
            <person name="Varghese N."/>
            <person name="Submissions S."/>
        </authorList>
    </citation>
    <scope>NUCLEOTIDE SEQUENCE [LARGE SCALE GENOMIC DNA]</scope>
    <source>
        <strain evidence="5">DSM 44718</strain>
    </source>
</reference>
<dbReference type="EMBL" id="FNQB01000001">
    <property type="protein sequence ID" value="SDY96450.1"/>
    <property type="molecule type" value="Genomic_DNA"/>
</dbReference>
<dbReference type="Pfam" id="PF01841">
    <property type="entry name" value="Transglut_core"/>
    <property type="match status" value="1"/>
</dbReference>
<dbReference type="InterPro" id="IPR021878">
    <property type="entry name" value="TgpA_N"/>
</dbReference>
<dbReference type="Pfam" id="PF11992">
    <property type="entry name" value="TgpA_N"/>
    <property type="match status" value="1"/>
</dbReference>
<feature type="transmembrane region" description="Helical" evidence="2">
    <location>
        <begin position="25"/>
        <end position="43"/>
    </location>
</feature>
<feature type="region of interest" description="Disordered" evidence="1">
    <location>
        <begin position="549"/>
        <end position="599"/>
    </location>
</feature>
<keyword evidence="2" id="KW-0472">Membrane</keyword>
<evidence type="ECO:0000313" key="4">
    <source>
        <dbReference type="EMBL" id="SDY96450.1"/>
    </source>
</evidence>
<evidence type="ECO:0000313" key="5">
    <source>
        <dbReference type="Proteomes" id="UP000199632"/>
    </source>
</evidence>
<dbReference type="InterPro" id="IPR052901">
    <property type="entry name" value="Bact_TGase-like"/>
</dbReference>
<dbReference type="AlphaFoldDB" id="A0A1H3P5Y8"/>
<keyword evidence="2" id="KW-1133">Transmembrane helix</keyword>
<feature type="transmembrane region" description="Helical" evidence="2">
    <location>
        <begin position="112"/>
        <end position="131"/>
    </location>
</feature>
<dbReference type="Proteomes" id="UP000199632">
    <property type="component" value="Unassembled WGS sequence"/>
</dbReference>
<protein>
    <submittedName>
        <fullName evidence="4">Transglutaminase-like superfamily protein</fullName>
    </submittedName>
</protein>
<dbReference type="InterPro" id="IPR002931">
    <property type="entry name" value="Transglutaminase-like"/>
</dbReference>
<feature type="transmembrane region" description="Helical" evidence="2">
    <location>
        <begin position="212"/>
        <end position="230"/>
    </location>
</feature>
<dbReference type="InterPro" id="IPR038765">
    <property type="entry name" value="Papain-like_cys_pep_sf"/>
</dbReference>
<sequence>MGLVAAIATLMASAPLSMIFEQWTWLIQCTIAVALIAGAATLARTARAPVWVQFITMLVTLLLSLTWLFPSGDEFAGILPWTGTLEHFGALLTQSGDDMRTFAVPVPDRDPLLFVTVLGIGAVAVMVDLAVVGLRKPALAGLPMLAIYSVPVAVYPTSVSFLPFVIGAMGFLWLLVADKVDGVRRFGRRFTGDGRDVDVWEPSPLAAAGRRLAIVGVLAAVALPVAVPGMTSGLLTRFNGGSGDGVGLGDGSGRPGRVNLFAALSGQLRQSDLVTFARVTTTDPDPFYLRFAVADDISSEGFRSRSPQGRSLLQLEDPREEPRTGVSYEQYSAEVEISSDFQMSYAPTYGIPIATDGLDNQWLYDTNQQVIFSNKAKVNGKDFRFDFVRSRYTEEALRDAPTPDPDSLEVKRFTQVPSVRQVQNKVDELVGGKTNTYDQVMAIYRYFSSSNGFRYELQTEGGTSGEDILNFLNNKKGYCQQYAATMAWMVRAAGIPARVAFGFTNGTSRDGDAMVLTNLNLHAWTEVYFGPEYGWVPFDATPRTGVPGAVRPNYAPDPDAPIVTPSALPSASAGAGSDNSDDLPGKEDPGGNEALPSGPAPTVPKWPFYTAGAVLLAVLLLGLPAFRRGALRRRRRASTAAAANLEPGAATVIPTSEVARRSRAHAHAAWDELMDTLVDFRIPIDRTETPRATAERLATAELRDDSTGGDGVRLLGQAEERARYARSPLAGPGLPEAVRSVRRGLANRASRRTRLVAAMFPPSVLGRWRGAVVDASTAVVTAMSRAREQVGRLSPRRLLTNRAR</sequence>
<feature type="domain" description="Transglutaminase-like" evidence="3">
    <location>
        <begin position="471"/>
        <end position="542"/>
    </location>
</feature>
<dbReference type="Gene3D" id="3.10.620.30">
    <property type="match status" value="1"/>
</dbReference>